<keyword evidence="4" id="KW-0812">Transmembrane</keyword>
<keyword evidence="14" id="KW-1185">Reference proteome</keyword>
<keyword evidence="2" id="KW-0813">Transport</keyword>
<dbReference type="PROSITE" id="PS51123">
    <property type="entry name" value="OMPA_2"/>
    <property type="match status" value="1"/>
</dbReference>
<evidence type="ECO:0000256" key="7">
    <source>
        <dbReference type="ARBA" id="ARBA00023136"/>
    </source>
</evidence>
<dbReference type="GO" id="GO:0005509">
    <property type="term" value="F:calcium ion binding"/>
    <property type="evidence" value="ECO:0007669"/>
    <property type="project" value="InterPro"/>
</dbReference>
<dbReference type="GO" id="GO:0006811">
    <property type="term" value="P:monoatomic ion transport"/>
    <property type="evidence" value="ECO:0007669"/>
    <property type="project" value="UniProtKB-KW"/>
</dbReference>
<accession>A0A969W8G8</accession>
<dbReference type="EMBL" id="JAAVXB010000002">
    <property type="protein sequence ID" value="NKF21439.1"/>
    <property type="molecule type" value="Genomic_DNA"/>
</dbReference>
<name>A0A969W8G8_9GAMM</name>
<feature type="domain" description="OmpA-like" evidence="12">
    <location>
        <begin position="259"/>
        <end position="374"/>
    </location>
</feature>
<dbReference type="Gene3D" id="2.40.160.20">
    <property type="match status" value="1"/>
</dbReference>
<evidence type="ECO:0000256" key="2">
    <source>
        <dbReference type="ARBA" id="ARBA00022448"/>
    </source>
</evidence>
<dbReference type="InterPro" id="IPR028974">
    <property type="entry name" value="TSP_type-3_rpt"/>
</dbReference>
<evidence type="ECO:0000256" key="4">
    <source>
        <dbReference type="ARBA" id="ARBA00022692"/>
    </source>
</evidence>
<feature type="region of interest" description="Disordered" evidence="10">
    <location>
        <begin position="343"/>
        <end position="374"/>
    </location>
</feature>
<sequence length="374" mass="40647">MKIAFGVISAAMVLAASAAHAQDADTSATPSDESSTSSDTTLSTELVSPSYIGIQGFYLDPDKDRGFGNADTKHGGGMDVLYGWQSEKRWGYELHGWYEGIETGKQLRTDFYNYGLGADLFYAFGDRTHLTPFVLVGGGGTYNDIYPNGAHDDGFSGFVNGGVGVVTGPITKTGQIRLRADVRYVYDFFAENYGDIRYSLGIEIPLFKEKQVEVAAANTEPQVVKVPTGLLDSDGDGVVDDKDKCPDTPAGSRVDGDGCPLDKVINLKGVTFEFNKTRLRPDAETILDWAVGILKKYPDMKVEVAGHTDNIGSDSYNQKLSEGRAQAVVQYFVDHGVPQDQMTAKGYGESEPIADNSTADGRERNRRVELRILN</sequence>
<evidence type="ECO:0000256" key="11">
    <source>
        <dbReference type="SAM" id="SignalP"/>
    </source>
</evidence>
<keyword evidence="6" id="KW-0626">Porin</keyword>
<comment type="subcellular location">
    <subcellularLocation>
        <location evidence="1">Cell outer membrane</location>
        <topology evidence="1">Multi-pass membrane protein</topology>
    </subcellularLocation>
</comment>
<evidence type="ECO:0000256" key="8">
    <source>
        <dbReference type="ARBA" id="ARBA00023237"/>
    </source>
</evidence>
<feature type="compositionally biased region" description="Basic and acidic residues" evidence="10">
    <location>
        <begin position="360"/>
        <end position="374"/>
    </location>
</feature>
<keyword evidence="3" id="KW-1134">Transmembrane beta strand</keyword>
<evidence type="ECO:0000256" key="6">
    <source>
        <dbReference type="ARBA" id="ARBA00023114"/>
    </source>
</evidence>
<evidence type="ECO:0000256" key="3">
    <source>
        <dbReference type="ARBA" id="ARBA00022452"/>
    </source>
</evidence>
<evidence type="ECO:0000256" key="9">
    <source>
        <dbReference type="PROSITE-ProRule" id="PRU00473"/>
    </source>
</evidence>
<dbReference type="PRINTS" id="PR01021">
    <property type="entry name" value="OMPADOMAIN"/>
</dbReference>
<evidence type="ECO:0000256" key="1">
    <source>
        <dbReference type="ARBA" id="ARBA00004571"/>
    </source>
</evidence>
<feature type="signal peptide" evidence="11">
    <location>
        <begin position="1"/>
        <end position="21"/>
    </location>
</feature>
<feature type="chain" id="PRO_5037425189" evidence="11">
    <location>
        <begin position="22"/>
        <end position="374"/>
    </location>
</feature>
<evidence type="ECO:0000256" key="10">
    <source>
        <dbReference type="SAM" id="MobiDB-lite"/>
    </source>
</evidence>
<dbReference type="SUPFAM" id="SSF103647">
    <property type="entry name" value="TSP type-3 repeat"/>
    <property type="match status" value="1"/>
</dbReference>
<dbReference type="PANTHER" id="PTHR30329">
    <property type="entry name" value="STATOR ELEMENT OF FLAGELLAR MOTOR COMPLEX"/>
    <property type="match status" value="1"/>
</dbReference>
<keyword evidence="8" id="KW-0998">Cell outer membrane</keyword>
<evidence type="ECO:0000256" key="5">
    <source>
        <dbReference type="ARBA" id="ARBA00023065"/>
    </source>
</evidence>
<reference evidence="13" key="1">
    <citation type="submission" date="2020-03" db="EMBL/GenBank/DDBJ databases">
        <title>Solimonas marina sp. nov., isolated from deep seawater of the Pacific Ocean.</title>
        <authorList>
            <person name="Liu X."/>
            <person name="Lai Q."/>
            <person name="Sun F."/>
            <person name="Gai Y."/>
            <person name="Li G."/>
            <person name="Shao Z."/>
        </authorList>
    </citation>
    <scope>NUCLEOTIDE SEQUENCE</scope>
    <source>
        <strain evidence="13">C16B3</strain>
    </source>
</reference>
<organism evidence="13 14">
    <name type="scientific">Solimonas marina</name>
    <dbReference type="NCBI Taxonomy" id="2714601"/>
    <lineage>
        <taxon>Bacteria</taxon>
        <taxon>Pseudomonadati</taxon>
        <taxon>Pseudomonadota</taxon>
        <taxon>Gammaproteobacteria</taxon>
        <taxon>Nevskiales</taxon>
        <taxon>Nevskiaceae</taxon>
        <taxon>Solimonas</taxon>
    </lineage>
</organism>
<gene>
    <name evidence="13" type="ORF">G7Y82_03845</name>
</gene>
<dbReference type="InterPro" id="IPR036737">
    <property type="entry name" value="OmpA-like_sf"/>
</dbReference>
<keyword evidence="5" id="KW-0406">Ion transport</keyword>
<keyword evidence="11" id="KW-0732">Signal</keyword>
<dbReference type="CDD" id="cd07185">
    <property type="entry name" value="OmpA_C-like"/>
    <property type="match status" value="1"/>
</dbReference>
<dbReference type="InterPro" id="IPR006665">
    <property type="entry name" value="OmpA-like"/>
</dbReference>
<dbReference type="RefSeq" id="WP_168146704.1">
    <property type="nucleotide sequence ID" value="NZ_JAAVXB010000002.1"/>
</dbReference>
<evidence type="ECO:0000313" key="14">
    <source>
        <dbReference type="Proteomes" id="UP000653472"/>
    </source>
</evidence>
<evidence type="ECO:0000259" key="12">
    <source>
        <dbReference type="PROSITE" id="PS51123"/>
    </source>
</evidence>
<keyword evidence="7 9" id="KW-0472">Membrane</keyword>
<dbReference type="Proteomes" id="UP000653472">
    <property type="component" value="Unassembled WGS sequence"/>
</dbReference>
<dbReference type="SUPFAM" id="SSF103088">
    <property type="entry name" value="OmpA-like"/>
    <property type="match status" value="1"/>
</dbReference>
<dbReference type="InterPro" id="IPR011250">
    <property type="entry name" value="OMP/PagP_B-barrel"/>
</dbReference>
<dbReference type="PANTHER" id="PTHR30329:SF21">
    <property type="entry name" value="LIPOPROTEIN YIAD-RELATED"/>
    <property type="match status" value="1"/>
</dbReference>
<dbReference type="InterPro" id="IPR050330">
    <property type="entry name" value="Bact_OuterMem_StrucFunc"/>
</dbReference>
<comment type="caution">
    <text evidence="13">The sequence shown here is derived from an EMBL/GenBank/DDBJ whole genome shotgun (WGS) entry which is preliminary data.</text>
</comment>
<protein>
    <submittedName>
        <fullName evidence="13">OmpA family protein</fullName>
    </submittedName>
</protein>
<dbReference type="Pfam" id="PF00691">
    <property type="entry name" value="OmpA"/>
    <property type="match status" value="1"/>
</dbReference>
<proteinExistence type="predicted"/>
<dbReference type="GO" id="GO:0009279">
    <property type="term" value="C:cell outer membrane"/>
    <property type="evidence" value="ECO:0007669"/>
    <property type="project" value="UniProtKB-SubCell"/>
</dbReference>
<dbReference type="GO" id="GO:0015288">
    <property type="term" value="F:porin activity"/>
    <property type="evidence" value="ECO:0007669"/>
    <property type="project" value="UniProtKB-KW"/>
</dbReference>
<dbReference type="SUPFAM" id="SSF56925">
    <property type="entry name" value="OMPA-like"/>
    <property type="match status" value="1"/>
</dbReference>
<dbReference type="GO" id="GO:0046930">
    <property type="term" value="C:pore complex"/>
    <property type="evidence" value="ECO:0007669"/>
    <property type="project" value="UniProtKB-KW"/>
</dbReference>
<dbReference type="Gene3D" id="3.30.1330.60">
    <property type="entry name" value="OmpA-like domain"/>
    <property type="match status" value="1"/>
</dbReference>
<dbReference type="InterPro" id="IPR006664">
    <property type="entry name" value="OMP_bac"/>
</dbReference>
<dbReference type="AlphaFoldDB" id="A0A969W8G8"/>
<evidence type="ECO:0000313" key="13">
    <source>
        <dbReference type="EMBL" id="NKF21439.1"/>
    </source>
</evidence>